<evidence type="ECO:0000313" key="11">
    <source>
        <dbReference type="EMBL" id="APB34560.1"/>
    </source>
</evidence>
<dbReference type="NCBIfam" id="NF001377">
    <property type="entry name" value="PRK00278.2-4"/>
    <property type="match status" value="1"/>
</dbReference>
<dbReference type="GO" id="GO:0004425">
    <property type="term" value="F:indole-3-glycerol-phosphate synthase activity"/>
    <property type="evidence" value="ECO:0007669"/>
    <property type="project" value="UniProtKB-UniRule"/>
</dbReference>
<dbReference type="FunFam" id="3.20.20.70:FF:000024">
    <property type="entry name" value="Indole-3-glycerol phosphate synthase"/>
    <property type="match status" value="1"/>
</dbReference>
<dbReference type="KEGG" id="glt:GlitD10_2230"/>
<keyword evidence="7 9" id="KW-0057">Aromatic amino acid biosynthesis</keyword>
<dbReference type="InterPro" id="IPR013798">
    <property type="entry name" value="Indole-3-glycerol_P_synth_dom"/>
</dbReference>
<reference evidence="11 12" key="1">
    <citation type="submission" date="2016-10" db="EMBL/GenBank/DDBJ databases">
        <title>Description of Gloeomargarita lithophora gen. nov., sp. nov., a thylakoid-bearing basal-branching cyanobacterium with intracellular carbonates, and proposal for Gloeomargaritales ord. nov.</title>
        <authorList>
            <person name="Moreira D."/>
            <person name="Tavera R."/>
            <person name="Benzerara K."/>
            <person name="Skouri-Panet F."/>
            <person name="Couradeau E."/>
            <person name="Gerard E."/>
            <person name="Loussert C."/>
            <person name="Novelo E."/>
            <person name="Zivanovic Y."/>
            <person name="Lopez-Garcia P."/>
        </authorList>
    </citation>
    <scope>NUCLEOTIDE SEQUENCE [LARGE SCALE GENOMIC DNA]</scope>
    <source>
        <strain evidence="11 12">D10</strain>
    </source>
</reference>
<keyword evidence="5 9" id="KW-0210">Decarboxylase</keyword>
<dbReference type="HAMAP" id="MF_00134_B">
    <property type="entry name" value="IGPS_B"/>
    <property type="match status" value="1"/>
</dbReference>
<comment type="catalytic activity">
    <reaction evidence="1 9">
        <text>1-(2-carboxyphenylamino)-1-deoxy-D-ribulose 5-phosphate + H(+) = (1S,2R)-1-C-(indol-3-yl)glycerol 3-phosphate + CO2 + H2O</text>
        <dbReference type="Rhea" id="RHEA:23476"/>
        <dbReference type="ChEBI" id="CHEBI:15377"/>
        <dbReference type="ChEBI" id="CHEBI:15378"/>
        <dbReference type="ChEBI" id="CHEBI:16526"/>
        <dbReference type="ChEBI" id="CHEBI:58613"/>
        <dbReference type="ChEBI" id="CHEBI:58866"/>
        <dbReference type="EC" id="4.1.1.48"/>
    </reaction>
</comment>
<dbReference type="OrthoDB" id="9804217at2"/>
<dbReference type="InterPro" id="IPR001468">
    <property type="entry name" value="Indole-3-GlycerolPSynthase_CS"/>
</dbReference>
<dbReference type="Proteomes" id="UP000180235">
    <property type="component" value="Chromosome"/>
</dbReference>
<dbReference type="InterPro" id="IPR045186">
    <property type="entry name" value="Indole-3-glycerol_P_synth"/>
</dbReference>
<evidence type="ECO:0000259" key="10">
    <source>
        <dbReference type="Pfam" id="PF00218"/>
    </source>
</evidence>
<sequence>MVSIRRTRPYLSPQIRRLGYQLELATQPQHILEEIVWAKETEVQGLREHLPLHELQKQVLSAPVPQDFLGALQAPPQPGLIGEVKKASPSKGIIRADFDPVAIAQSYEKAGARCISVLTDAQFFQGSWDYLSQIRQAVSLPLLCKEFIIYPYQIYLARCRGASAVLLIAAILSDQDLHYFNRIIHALGMVALVEVHTLGELARVLGMAGVNLIGINNRNLENFTTDLSTTESLLAQKFPEIQKRGIVMVSESGIHTPEDVMRVKKAGVQGILVGESLMKQADIELAVQNLLREVK</sequence>
<evidence type="ECO:0000256" key="5">
    <source>
        <dbReference type="ARBA" id="ARBA00022793"/>
    </source>
</evidence>
<dbReference type="NCBIfam" id="NF001372">
    <property type="entry name" value="PRK00278.1-4"/>
    <property type="match status" value="1"/>
</dbReference>
<gene>
    <name evidence="9 11" type="primary">trpC</name>
    <name evidence="11" type="ORF">GlitD10_2230</name>
</gene>
<evidence type="ECO:0000256" key="3">
    <source>
        <dbReference type="ARBA" id="ARBA00008737"/>
    </source>
</evidence>
<dbReference type="RefSeq" id="WP_071454985.1">
    <property type="nucleotide sequence ID" value="NZ_CP017675.1"/>
</dbReference>
<evidence type="ECO:0000256" key="8">
    <source>
        <dbReference type="ARBA" id="ARBA00023239"/>
    </source>
</evidence>
<dbReference type="PROSITE" id="PS00614">
    <property type="entry name" value="IGPS"/>
    <property type="match status" value="1"/>
</dbReference>
<evidence type="ECO:0000256" key="7">
    <source>
        <dbReference type="ARBA" id="ARBA00023141"/>
    </source>
</evidence>
<evidence type="ECO:0000256" key="2">
    <source>
        <dbReference type="ARBA" id="ARBA00004696"/>
    </source>
</evidence>
<keyword evidence="6 9" id="KW-0822">Tryptophan biosynthesis</keyword>
<evidence type="ECO:0000256" key="9">
    <source>
        <dbReference type="HAMAP-Rule" id="MF_00134"/>
    </source>
</evidence>
<dbReference type="SUPFAM" id="SSF51366">
    <property type="entry name" value="Ribulose-phoshate binding barrel"/>
    <property type="match status" value="1"/>
</dbReference>
<proteinExistence type="inferred from homology"/>
<dbReference type="InterPro" id="IPR011060">
    <property type="entry name" value="RibuloseP-bd_barrel"/>
</dbReference>
<comment type="pathway">
    <text evidence="2 9">Amino-acid biosynthesis; L-tryptophan biosynthesis; L-tryptophan from chorismate: step 4/5.</text>
</comment>
<dbReference type="Gene3D" id="3.20.20.70">
    <property type="entry name" value="Aldolase class I"/>
    <property type="match status" value="1"/>
</dbReference>
<protein>
    <recommendedName>
        <fullName evidence="9">Indole-3-glycerol phosphate synthase</fullName>
        <shortName evidence="9">IGPS</shortName>
        <ecNumber evidence="9">4.1.1.48</ecNumber>
    </recommendedName>
</protein>
<accession>A0A1J0AF63</accession>
<dbReference type="EMBL" id="CP017675">
    <property type="protein sequence ID" value="APB34560.1"/>
    <property type="molecule type" value="Genomic_DNA"/>
</dbReference>
<evidence type="ECO:0000256" key="1">
    <source>
        <dbReference type="ARBA" id="ARBA00001633"/>
    </source>
</evidence>
<dbReference type="UniPathway" id="UPA00035">
    <property type="reaction ID" value="UER00043"/>
</dbReference>
<evidence type="ECO:0000256" key="6">
    <source>
        <dbReference type="ARBA" id="ARBA00022822"/>
    </source>
</evidence>
<keyword evidence="4 9" id="KW-0028">Amino-acid biosynthesis</keyword>
<dbReference type="STRING" id="1188229.GlitD10_2230"/>
<dbReference type="PANTHER" id="PTHR22854">
    <property type="entry name" value="TRYPTOPHAN BIOSYNTHESIS PROTEIN"/>
    <property type="match status" value="1"/>
</dbReference>
<dbReference type="GO" id="GO:0004640">
    <property type="term" value="F:phosphoribosylanthranilate isomerase activity"/>
    <property type="evidence" value="ECO:0007669"/>
    <property type="project" value="TreeGrafter"/>
</dbReference>
<dbReference type="InterPro" id="IPR013785">
    <property type="entry name" value="Aldolase_TIM"/>
</dbReference>
<dbReference type="PANTHER" id="PTHR22854:SF2">
    <property type="entry name" value="INDOLE-3-GLYCEROL-PHOSPHATE SYNTHASE"/>
    <property type="match status" value="1"/>
</dbReference>
<dbReference type="CDD" id="cd00331">
    <property type="entry name" value="IGPS"/>
    <property type="match status" value="1"/>
</dbReference>
<keyword evidence="8 9" id="KW-0456">Lyase</keyword>
<dbReference type="GO" id="GO:0000162">
    <property type="term" value="P:L-tryptophan biosynthetic process"/>
    <property type="evidence" value="ECO:0007669"/>
    <property type="project" value="UniProtKB-UniRule"/>
</dbReference>
<name>A0A1J0AF63_9CYAN</name>
<dbReference type="Pfam" id="PF00218">
    <property type="entry name" value="IGPS"/>
    <property type="match status" value="1"/>
</dbReference>
<feature type="domain" description="Indole-3-glycerol phosphate synthase" evidence="10">
    <location>
        <begin position="32"/>
        <end position="290"/>
    </location>
</feature>
<evidence type="ECO:0000256" key="4">
    <source>
        <dbReference type="ARBA" id="ARBA00022605"/>
    </source>
</evidence>
<dbReference type="EC" id="4.1.1.48" evidence="9"/>
<organism evidence="11 12">
    <name type="scientific">Gloeomargarita lithophora Alchichica-D10</name>
    <dbReference type="NCBI Taxonomy" id="1188229"/>
    <lineage>
        <taxon>Bacteria</taxon>
        <taxon>Bacillati</taxon>
        <taxon>Cyanobacteriota</taxon>
        <taxon>Cyanophyceae</taxon>
        <taxon>Gloeomargaritales</taxon>
        <taxon>Gloeomargaritaceae</taxon>
        <taxon>Gloeomargarita</taxon>
    </lineage>
</organism>
<keyword evidence="12" id="KW-1185">Reference proteome</keyword>
<evidence type="ECO:0000313" key="12">
    <source>
        <dbReference type="Proteomes" id="UP000180235"/>
    </source>
</evidence>
<dbReference type="AlphaFoldDB" id="A0A1J0AF63"/>
<comment type="similarity">
    <text evidence="3 9">Belongs to the TrpC family.</text>
</comment>